<dbReference type="InterPro" id="IPR013830">
    <property type="entry name" value="SGNH_hydro"/>
</dbReference>
<dbReference type="InterPro" id="IPR051532">
    <property type="entry name" value="Ester_Hydrolysis_Enzymes"/>
</dbReference>
<evidence type="ECO:0000313" key="2">
    <source>
        <dbReference type="EMBL" id="MBC3793917.1"/>
    </source>
</evidence>
<dbReference type="SUPFAM" id="SSF52266">
    <property type="entry name" value="SGNH hydrolase"/>
    <property type="match status" value="1"/>
</dbReference>
<feature type="domain" description="SGNH hydrolase-type esterase" evidence="1">
    <location>
        <begin position="26"/>
        <end position="221"/>
    </location>
</feature>
<gene>
    <name evidence="2" type="ORF">FH603_4443</name>
</gene>
<dbReference type="InterPro" id="IPR036514">
    <property type="entry name" value="SGNH_hydro_sf"/>
</dbReference>
<name>A0ABR6WDB4_9BACT</name>
<protein>
    <submittedName>
        <fullName evidence="2">Lysophospholipase L1-like esterase</fullName>
    </submittedName>
</protein>
<organism evidence="2 3">
    <name type="scientific">Spirosoma utsteinense</name>
    <dbReference type="NCBI Taxonomy" id="2585773"/>
    <lineage>
        <taxon>Bacteria</taxon>
        <taxon>Pseudomonadati</taxon>
        <taxon>Bacteroidota</taxon>
        <taxon>Cytophagia</taxon>
        <taxon>Cytophagales</taxon>
        <taxon>Cytophagaceae</taxon>
        <taxon>Spirosoma</taxon>
    </lineage>
</organism>
<reference evidence="2 3" key="1">
    <citation type="submission" date="2019-06" db="EMBL/GenBank/DDBJ databases">
        <title>Spirosoma utsteinense sp. nov. isolated from Antarctic ice-free soils.</title>
        <authorList>
            <person name="Tahon G."/>
        </authorList>
    </citation>
    <scope>NUCLEOTIDE SEQUENCE [LARGE SCALE GENOMIC DNA]</scope>
    <source>
        <strain evidence="2 3">LMG 31447</strain>
    </source>
</reference>
<sequence length="306" mass="33904">MGLMLQPGRLCVGQALFSPGVHRVVFLGNSITYSGQYVTDIEVYFRTHYPGQQVEFINVGLPSETVSGLSEAGHADGKFPRPDLHERLERVLTQTKPDLVFASYGMNDGIYQPFDESRFQKFRTGMNWLHDEVVRSGAQIIHLTPPVYDELRGGKVGYAAVLDRYADWLLRQKEAAHWTVIDVHYPMKQFLEAHRVVDSAFSIAGFALADDGVHPGDTGHWIMAKAILLGLGEKAIATAPDLQAAIAAVPNSTQVQKLIAERQRLMKDAWLTATGHQRPGMNVGLPLAEARAKAAELEHRIRALMP</sequence>
<proteinExistence type="predicted"/>
<dbReference type="PANTHER" id="PTHR30383:SF5">
    <property type="entry name" value="SGNH HYDROLASE-TYPE ESTERASE DOMAIN-CONTAINING PROTEIN"/>
    <property type="match status" value="1"/>
</dbReference>
<evidence type="ECO:0000313" key="3">
    <source>
        <dbReference type="Proteomes" id="UP000700732"/>
    </source>
</evidence>
<dbReference type="CDD" id="cd01834">
    <property type="entry name" value="SGNH_hydrolase_like_2"/>
    <property type="match status" value="1"/>
</dbReference>
<dbReference type="Gene3D" id="3.40.50.1110">
    <property type="entry name" value="SGNH hydrolase"/>
    <property type="match status" value="1"/>
</dbReference>
<dbReference type="PANTHER" id="PTHR30383">
    <property type="entry name" value="THIOESTERASE 1/PROTEASE 1/LYSOPHOSPHOLIPASE L1"/>
    <property type="match status" value="1"/>
</dbReference>
<dbReference type="EMBL" id="VFIA01000033">
    <property type="protein sequence ID" value="MBC3793917.1"/>
    <property type="molecule type" value="Genomic_DNA"/>
</dbReference>
<dbReference type="Pfam" id="PF13472">
    <property type="entry name" value="Lipase_GDSL_2"/>
    <property type="match status" value="1"/>
</dbReference>
<dbReference type="Proteomes" id="UP000700732">
    <property type="component" value="Unassembled WGS sequence"/>
</dbReference>
<comment type="caution">
    <text evidence="2">The sequence shown here is derived from an EMBL/GenBank/DDBJ whole genome shotgun (WGS) entry which is preliminary data.</text>
</comment>
<dbReference type="RefSeq" id="WP_186739810.1">
    <property type="nucleotide sequence ID" value="NZ_VFIA01000033.1"/>
</dbReference>
<accession>A0ABR6WDB4</accession>
<keyword evidence="3" id="KW-1185">Reference proteome</keyword>
<evidence type="ECO:0000259" key="1">
    <source>
        <dbReference type="Pfam" id="PF13472"/>
    </source>
</evidence>